<dbReference type="EMBL" id="JADNRY010000033">
    <property type="protein sequence ID" value="KAF9071394.1"/>
    <property type="molecule type" value="Genomic_DNA"/>
</dbReference>
<dbReference type="Proteomes" id="UP000772434">
    <property type="component" value="Unassembled WGS sequence"/>
</dbReference>
<dbReference type="OrthoDB" id="3254233at2759"/>
<dbReference type="AlphaFoldDB" id="A0A9P5PY43"/>
<feature type="region of interest" description="Disordered" evidence="1">
    <location>
        <begin position="160"/>
        <end position="196"/>
    </location>
</feature>
<sequence length="713" mass="81336">MSDGQQQAHSDFLERIQQGLPPRPRLGNQPTSSAARNLAFAQTLRATLQSTVDDFNNGVRSKVESISHLKATAADLFFEHQAQYHPRHIAPFINQLDEIERAKEEAARIGERNSNRQPPDEDELFGSNNTGESQDNDPIDADDIEAANALLQRLQDNPSLLSRLSNGPSLLNRLTSNRKRARSPDDEKEEIDGTGTYKKPKLDQVLLLWTQEEEEDEEFDLTPRHAYIKKLVENHTRDINECVRLVTNKGKLPNFPRDLWKAILLDTFVEFEYILADEFSTTATEDIITENGVTIPTRINKTKIPVNTAHDWHAVWRIYARAVTTIFPTRKFELEKYDQHMFKLFRATPIPIHHRIFAYDRAVRRLIGQKRNVLFDEFGKFQHLLRAITAPGSLPAEKCAETGTTTVAPTPTAQENTSALRVVPPSIEEPNVRLPKNLPEQRARKLVSSRFETLALARPAGMVDEDEEDPVSPFPSHSLPRYFRGFAWRETSNCASRTARYTEVDEPLPRPPKHEFNNKEALRTIATHPELFNVSTPIKVGLVNGLTNGFWPWAKTNYDSGYPITWDNSFVPPASEPEQAFLNNQRDIEIAKGRFSPTFGPDLLPGMYSNPIPSRSQTQLHRSPSCLSPKRWTILSKFDDRPNPNKRTSHGHPPAICTSPPWTTDENTPTRKLVVWKSDVTEAFRLTPRHPLWQIKQVVTTKPPNQRSNHRRY</sequence>
<feature type="region of interest" description="Disordered" evidence="1">
    <location>
        <begin position="637"/>
        <end position="667"/>
    </location>
</feature>
<reference evidence="2" key="1">
    <citation type="submission" date="2020-11" db="EMBL/GenBank/DDBJ databases">
        <authorList>
            <consortium name="DOE Joint Genome Institute"/>
            <person name="Ahrendt S."/>
            <person name="Riley R."/>
            <person name="Andreopoulos W."/>
            <person name="Labutti K."/>
            <person name="Pangilinan J."/>
            <person name="Ruiz-Duenas F.J."/>
            <person name="Barrasa J.M."/>
            <person name="Sanchez-Garcia M."/>
            <person name="Camarero S."/>
            <person name="Miyauchi S."/>
            <person name="Serrano A."/>
            <person name="Linde D."/>
            <person name="Babiker R."/>
            <person name="Drula E."/>
            <person name="Ayuso-Fernandez I."/>
            <person name="Pacheco R."/>
            <person name="Padilla G."/>
            <person name="Ferreira P."/>
            <person name="Barriuso J."/>
            <person name="Kellner H."/>
            <person name="Castanera R."/>
            <person name="Alfaro M."/>
            <person name="Ramirez L."/>
            <person name="Pisabarro A.G."/>
            <person name="Kuo A."/>
            <person name="Tritt A."/>
            <person name="Lipzen A."/>
            <person name="He G."/>
            <person name="Yan M."/>
            <person name="Ng V."/>
            <person name="Cullen D."/>
            <person name="Martin F."/>
            <person name="Rosso M.-N."/>
            <person name="Henrissat B."/>
            <person name="Hibbett D."/>
            <person name="Martinez A.T."/>
            <person name="Grigoriev I.V."/>
        </authorList>
    </citation>
    <scope>NUCLEOTIDE SEQUENCE</scope>
    <source>
        <strain evidence="2">AH 40177</strain>
    </source>
</reference>
<evidence type="ECO:0000313" key="2">
    <source>
        <dbReference type="EMBL" id="KAF9071394.1"/>
    </source>
</evidence>
<organism evidence="2 3">
    <name type="scientific">Rhodocollybia butyracea</name>
    <dbReference type="NCBI Taxonomy" id="206335"/>
    <lineage>
        <taxon>Eukaryota</taxon>
        <taxon>Fungi</taxon>
        <taxon>Dikarya</taxon>
        <taxon>Basidiomycota</taxon>
        <taxon>Agaricomycotina</taxon>
        <taxon>Agaricomycetes</taxon>
        <taxon>Agaricomycetidae</taxon>
        <taxon>Agaricales</taxon>
        <taxon>Marasmiineae</taxon>
        <taxon>Omphalotaceae</taxon>
        <taxon>Rhodocollybia</taxon>
    </lineage>
</organism>
<protein>
    <submittedName>
        <fullName evidence="2">Uncharacterized protein</fullName>
    </submittedName>
</protein>
<accession>A0A9P5PY43</accession>
<evidence type="ECO:0000256" key="1">
    <source>
        <dbReference type="SAM" id="MobiDB-lite"/>
    </source>
</evidence>
<evidence type="ECO:0000313" key="3">
    <source>
        <dbReference type="Proteomes" id="UP000772434"/>
    </source>
</evidence>
<name>A0A9P5PY43_9AGAR</name>
<gene>
    <name evidence="2" type="ORF">BDP27DRAFT_1419184</name>
</gene>
<feature type="compositionally biased region" description="Polar residues" evidence="1">
    <location>
        <begin position="160"/>
        <end position="175"/>
    </location>
</feature>
<feature type="region of interest" description="Disordered" evidence="1">
    <location>
        <begin position="106"/>
        <end position="140"/>
    </location>
</feature>
<keyword evidence="3" id="KW-1185">Reference proteome</keyword>
<comment type="caution">
    <text evidence="2">The sequence shown here is derived from an EMBL/GenBank/DDBJ whole genome shotgun (WGS) entry which is preliminary data.</text>
</comment>
<proteinExistence type="predicted"/>